<protein>
    <submittedName>
        <fullName evidence="1">Uncharacterized protein</fullName>
    </submittedName>
</protein>
<proteinExistence type="predicted"/>
<dbReference type="Proteomes" id="UP001157006">
    <property type="component" value="Chromosome 4"/>
</dbReference>
<keyword evidence="2" id="KW-1185">Reference proteome</keyword>
<organism evidence="1 2">
    <name type="scientific">Vicia faba</name>
    <name type="common">Broad bean</name>
    <name type="synonym">Faba vulgaris</name>
    <dbReference type="NCBI Taxonomy" id="3906"/>
    <lineage>
        <taxon>Eukaryota</taxon>
        <taxon>Viridiplantae</taxon>
        <taxon>Streptophyta</taxon>
        <taxon>Embryophyta</taxon>
        <taxon>Tracheophyta</taxon>
        <taxon>Spermatophyta</taxon>
        <taxon>Magnoliopsida</taxon>
        <taxon>eudicotyledons</taxon>
        <taxon>Gunneridae</taxon>
        <taxon>Pentapetalae</taxon>
        <taxon>rosids</taxon>
        <taxon>fabids</taxon>
        <taxon>Fabales</taxon>
        <taxon>Fabaceae</taxon>
        <taxon>Papilionoideae</taxon>
        <taxon>50 kb inversion clade</taxon>
        <taxon>NPAAA clade</taxon>
        <taxon>Hologalegina</taxon>
        <taxon>IRL clade</taxon>
        <taxon>Fabeae</taxon>
        <taxon>Vicia</taxon>
    </lineage>
</organism>
<accession>A0AAV1ABD0</accession>
<evidence type="ECO:0000313" key="2">
    <source>
        <dbReference type="Proteomes" id="UP001157006"/>
    </source>
</evidence>
<dbReference type="EMBL" id="OX451739">
    <property type="protein sequence ID" value="CAI8607477.1"/>
    <property type="molecule type" value="Genomic_DNA"/>
</dbReference>
<name>A0AAV1ABD0_VICFA</name>
<reference evidence="1 2" key="1">
    <citation type="submission" date="2023-01" db="EMBL/GenBank/DDBJ databases">
        <authorList>
            <person name="Kreplak J."/>
        </authorList>
    </citation>
    <scope>NUCLEOTIDE SEQUENCE [LARGE SCALE GENOMIC DNA]</scope>
</reference>
<evidence type="ECO:0000313" key="1">
    <source>
        <dbReference type="EMBL" id="CAI8607477.1"/>
    </source>
</evidence>
<dbReference type="AlphaFoldDB" id="A0AAV1ABD0"/>
<sequence length="89" mass="10082">MQLIPVSGFCEDALSQLEKNLTATTASHNYEQMMPAADASGVLCCVLNSWDFCCSRQQLQLHRDFVPRAFSCKYPNQVSFDLVEKYPED</sequence>
<gene>
    <name evidence="1" type="ORF">VFH_IV039920</name>
</gene>